<sequence length="537" mass="62647">MLLRKKDLLAKKIMDLERGKHRMELKIEKMDFQVRDVQSLARNRKNLPTIFFVTPTGPRLEQKADLIRLAQTLSHIPNLYWIVVEDADEPSTWIKGILERSKLSYIHLAILTPLKMKLKDTDPNWKLPRGVVQRNTALRWIRTNFGSLKKGVIYFGDDDNTYDWRLFEEIRNINKAGVWPVGLKMGERKGQNFYYPPDFNYKVHGNLNRYHGTHALRERAAKIGQGILIIRFEMPFNVWCLGCNNHVGMGVRYNAEKKKIGMYYTTPLYEFRMKCHLCDNYFVIRTDPKNFDYELVEGLRRQEKRFDSGELDNVAPVDRTFNQKLASDAMFKAEHEKKDKEKSDEAEGQVNKLEMIQSRMYDDYGVNSFLRNRFRAEKKFIGDQRLADEGLKKRLSLDIPLQPETNEDRIMATRMLKYKDLKSHEDRQKEAREEIVNRPLFESLGPSTSTPQDPIRNQLKNKIQQKRGFAAEDKIQPVKKALRSSLGIVVNSKLSNNHRKNISKSEIIGQKPLTKNSIALVDYESDSSDSNECIVLN</sequence>
<comment type="pathway">
    <text evidence="13">Protein modification; protein glycosylation.</text>
</comment>
<dbReference type="GO" id="GO:0000398">
    <property type="term" value="P:mRNA splicing, via spliceosome"/>
    <property type="evidence" value="ECO:0007669"/>
    <property type="project" value="InterPro"/>
</dbReference>
<keyword evidence="12 13" id="KW-0479">Metal-binding</keyword>
<evidence type="ECO:0000256" key="11">
    <source>
        <dbReference type="ARBA" id="ARBA00047979"/>
    </source>
</evidence>
<evidence type="ECO:0000256" key="10">
    <source>
        <dbReference type="ARBA" id="ARBA00023180"/>
    </source>
</evidence>
<proteinExistence type="inferred from homology"/>
<keyword evidence="9" id="KW-0472">Membrane</keyword>
<evidence type="ECO:0000256" key="6">
    <source>
        <dbReference type="ARBA" id="ARBA00022692"/>
    </source>
</evidence>
<evidence type="ECO:0000256" key="2">
    <source>
        <dbReference type="ARBA" id="ARBA00005595"/>
    </source>
</evidence>
<comment type="similarity">
    <text evidence="2">Belongs to the CWC16 family.</text>
</comment>
<dbReference type="GO" id="GO:0015018">
    <property type="term" value="F:galactosylgalactosylxylosylprotein 3-beta-glucuronosyltransferase activity"/>
    <property type="evidence" value="ECO:0007669"/>
    <property type="project" value="UniProtKB-UniRule"/>
</dbReference>
<dbReference type="Pfam" id="PF03360">
    <property type="entry name" value="Glyco_transf_43"/>
    <property type="match status" value="1"/>
</dbReference>
<evidence type="ECO:0000256" key="12">
    <source>
        <dbReference type="PIRSR" id="PIRSR605027-3"/>
    </source>
</evidence>
<keyword evidence="6" id="KW-0812">Transmembrane</keyword>
<dbReference type="InterPro" id="IPR029044">
    <property type="entry name" value="Nucleotide-diphossugar_trans"/>
</dbReference>
<dbReference type="InterPro" id="IPR007590">
    <property type="entry name" value="Saf4/Yju2"/>
</dbReference>
<dbReference type="PANTHER" id="PTHR12111:SF2">
    <property type="entry name" value="SPLICING FACTOR YJU2B-RELATED"/>
    <property type="match status" value="1"/>
</dbReference>
<evidence type="ECO:0000256" key="7">
    <source>
        <dbReference type="ARBA" id="ARBA00022968"/>
    </source>
</evidence>
<dbReference type="SUPFAM" id="SSF53448">
    <property type="entry name" value="Nucleotide-diphospho-sugar transferases"/>
    <property type="match status" value="1"/>
</dbReference>
<evidence type="ECO:0000256" key="4">
    <source>
        <dbReference type="ARBA" id="ARBA00012641"/>
    </source>
</evidence>
<evidence type="ECO:0000256" key="1">
    <source>
        <dbReference type="ARBA" id="ARBA00004606"/>
    </source>
</evidence>
<name>A0A914DSJ0_9BILA</name>
<dbReference type="WBParaSite" id="ACRNAN_scaffold3698.g23546.t1">
    <property type="protein sequence ID" value="ACRNAN_scaffold3698.g23546.t1"/>
    <property type="gene ID" value="ACRNAN_scaffold3698.g23546"/>
</dbReference>
<dbReference type="GO" id="GO:0000139">
    <property type="term" value="C:Golgi membrane"/>
    <property type="evidence" value="ECO:0007669"/>
    <property type="project" value="UniProtKB-SubCell"/>
</dbReference>
<dbReference type="GO" id="GO:0046872">
    <property type="term" value="F:metal ion binding"/>
    <property type="evidence" value="ECO:0007669"/>
    <property type="project" value="UniProtKB-KW"/>
</dbReference>
<keyword evidence="8" id="KW-1133">Transmembrane helix</keyword>
<dbReference type="GO" id="GO:0071014">
    <property type="term" value="C:post-mRNA release spliceosomal complex"/>
    <property type="evidence" value="ECO:0007669"/>
    <property type="project" value="TreeGrafter"/>
</dbReference>
<evidence type="ECO:0000256" key="9">
    <source>
        <dbReference type="ARBA" id="ARBA00023136"/>
    </source>
</evidence>
<comment type="cofactor">
    <cofactor evidence="12 13">
        <name>Mn(2+)</name>
        <dbReference type="ChEBI" id="CHEBI:29035"/>
    </cofactor>
</comment>
<keyword evidence="7 13" id="KW-0735">Signal-anchor</keyword>
<comment type="similarity">
    <text evidence="3 13">Belongs to the glycosyltransferase 43 family.</text>
</comment>
<dbReference type="GO" id="GO:0005684">
    <property type="term" value="C:U2-type spliceosomal complex"/>
    <property type="evidence" value="ECO:0007669"/>
    <property type="project" value="TreeGrafter"/>
</dbReference>
<keyword evidence="5 13" id="KW-0808">Transferase</keyword>
<protein>
    <recommendedName>
        <fullName evidence="4 13">Galactosylgalactosylxylosylprotein 3-beta-glucuronosyltransferase</fullName>
        <ecNumber evidence="4 13">2.4.1.135</ecNumber>
    </recommendedName>
</protein>
<evidence type="ECO:0000256" key="3">
    <source>
        <dbReference type="ARBA" id="ARBA00007706"/>
    </source>
</evidence>
<evidence type="ECO:0000256" key="5">
    <source>
        <dbReference type="ARBA" id="ARBA00022679"/>
    </source>
</evidence>
<dbReference type="Pfam" id="PF04502">
    <property type="entry name" value="Saf4_Yju2"/>
    <property type="match status" value="1"/>
</dbReference>
<comment type="catalytic activity">
    <reaction evidence="11 13">
        <text>3-O-(beta-D-galactosyl-(1-&gt;3)-beta-D-galactosyl-(1-&gt;4)-beta-D-xylosyl)-L-seryl-[protein] + UDP-alpha-D-glucuronate = 3-O-(beta-D-GlcA-(1-&gt;3)-beta-D-Gal-(1-&gt;3)-beta-D-Gal-(1-&gt;4)-beta-D-Xyl)-L-seryl-[protein] + UDP + H(+)</text>
        <dbReference type="Rhea" id="RHEA:24168"/>
        <dbReference type="Rhea" id="RHEA-COMP:12571"/>
        <dbReference type="Rhea" id="RHEA-COMP:12573"/>
        <dbReference type="ChEBI" id="CHEBI:15378"/>
        <dbReference type="ChEBI" id="CHEBI:58052"/>
        <dbReference type="ChEBI" id="CHEBI:58223"/>
        <dbReference type="ChEBI" id="CHEBI:132090"/>
        <dbReference type="ChEBI" id="CHEBI:132093"/>
        <dbReference type="EC" id="2.4.1.135"/>
    </reaction>
</comment>
<dbReference type="PANTHER" id="PTHR12111">
    <property type="entry name" value="SPLICING FACTOR YJU2"/>
    <property type="match status" value="1"/>
</dbReference>
<dbReference type="Proteomes" id="UP000887540">
    <property type="component" value="Unplaced"/>
</dbReference>
<accession>A0A914DSJ0</accession>
<reference evidence="15" key="1">
    <citation type="submission" date="2022-11" db="UniProtKB">
        <authorList>
            <consortium name="WormBaseParasite"/>
        </authorList>
    </citation>
    <scope>IDENTIFICATION</scope>
</reference>
<keyword evidence="10" id="KW-0325">Glycoprotein</keyword>
<dbReference type="EC" id="2.4.1.135" evidence="4 13"/>
<comment type="subcellular location">
    <subcellularLocation>
        <location evidence="13">Golgi apparatus membrane</location>
        <topology evidence="13">Single-pass type II membrane protein</topology>
    </subcellularLocation>
    <subcellularLocation>
        <location evidence="1">Membrane</location>
        <topology evidence="1">Single-pass type II membrane protein</topology>
    </subcellularLocation>
</comment>
<dbReference type="Gene3D" id="3.90.550.10">
    <property type="entry name" value="Spore Coat Polysaccharide Biosynthesis Protein SpsA, Chain A"/>
    <property type="match status" value="1"/>
</dbReference>
<keyword evidence="14" id="KW-1185">Reference proteome</keyword>
<evidence type="ECO:0000256" key="8">
    <source>
        <dbReference type="ARBA" id="ARBA00022989"/>
    </source>
</evidence>
<keyword evidence="13" id="KW-0333">Golgi apparatus</keyword>
<dbReference type="InterPro" id="IPR005027">
    <property type="entry name" value="Glyco_trans_43"/>
</dbReference>
<evidence type="ECO:0000256" key="13">
    <source>
        <dbReference type="RuleBase" id="RU363127"/>
    </source>
</evidence>
<keyword evidence="12 13" id="KW-0464">Manganese</keyword>
<dbReference type="AlphaFoldDB" id="A0A914DSJ0"/>
<organism evidence="14 15">
    <name type="scientific">Acrobeloides nanus</name>
    <dbReference type="NCBI Taxonomy" id="290746"/>
    <lineage>
        <taxon>Eukaryota</taxon>
        <taxon>Metazoa</taxon>
        <taxon>Ecdysozoa</taxon>
        <taxon>Nematoda</taxon>
        <taxon>Chromadorea</taxon>
        <taxon>Rhabditida</taxon>
        <taxon>Tylenchina</taxon>
        <taxon>Cephalobomorpha</taxon>
        <taxon>Cephaloboidea</taxon>
        <taxon>Cephalobidae</taxon>
        <taxon>Acrobeloides</taxon>
    </lineage>
</organism>
<evidence type="ECO:0000313" key="14">
    <source>
        <dbReference type="Proteomes" id="UP000887540"/>
    </source>
</evidence>
<feature type="binding site" evidence="12">
    <location>
        <position position="159"/>
    </location>
    <ligand>
        <name>Mn(2+)</name>
        <dbReference type="ChEBI" id="CHEBI:29035"/>
    </ligand>
</feature>
<evidence type="ECO:0000313" key="15">
    <source>
        <dbReference type="WBParaSite" id="ACRNAN_scaffold3698.g23546.t1"/>
    </source>
</evidence>